<organism evidence="2 3">
    <name type="scientific">Papilio machaon</name>
    <name type="common">Old World swallowtail butterfly</name>
    <dbReference type="NCBI Taxonomy" id="76193"/>
    <lineage>
        <taxon>Eukaryota</taxon>
        <taxon>Metazoa</taxon>
        <taxon>Ecdysozoa</taxon>
        <taxon>Arthropoda</taxon>
        <taxon>Hexapoda</taxon>
        <taxon>Insecta</taxon>
        <taxon>Pterygota</taxon>
        <taxon>Neoptera</taxon>
        <taxon>Endopterygota</taxon>
        <taxon>Lepidoptera</taxon>
        <taxon>Glossata</taxon>
        <taxon>Ditrysia</taxon>
        <taxon>Papilionoidea</taxon>
        <taxon>Papilionidae</taxon>
        <taxon>Papilioninae</taxon>
        <taxon>Papilio</taxon>
    </lineage>
</organism>
<reference evidence="2 3" key="1">
    <citation type="journal article" date="2015" name="Nat. Commun.">
        <title>Outbred genome sequencing and CRISPR/Cas9 gene editing in butterflies.</title>
        <authorList>
            <person name="Li X."/>
            <person name="Fan D."/>
            <person name="Zhang W."/>
            <person name="Liu G."/>
            <person name="Zhang L."/>
            <person name="Zhao L."/>
            <person name="Fang X."/>
            <person name="Chen L."/>
            <person name="Dong Y."/>
            <person name="Chen Y."/>
            <person name="Ding Y."/>
            <person name="Zhao R."/>
            <person name="Feng M."/>
            <person name="Zhu Y."/>
            <person name="Feng Y."/>
            <person name="Jiang X."/>
            <person name="Zhu D."/>
            <person name="Xiang H."/>
            <person name="Feng X."/>
            <person name="Li S."/>
            <person name="Wang J."/>
            <person name="Zhang G."/>
            <person name="Kronforst M.R."/>
            <person name="Wang W."/>
        </authorList>
    </citation>
    <scope>NUCLEOTIDE SEQUENCE [LARGE SCALE GENOMIC DNA]</scope>
    <source>
        <strain evidence="2">Ya'a_city_454_Pm</strain>
        <tissue evidence="2">Whole body</tissue>
    </source>
</reference>
<accession>A0A0N1IDR7</accession>
<feature type="compositionally biased region" description="Low complexity" evidence="1">
    <location>
        <begin position="16"/>
        <end position="31"/>
    </location>
</feature>
<evidence type="ECO:0000313" key="2">
    <source>
        <dbReference type="EMBL" id="KPJ12971.1"/>
    </source>
</evidence>
<dbReference type="EMBL" id="KQ460652">
    <property type="protein sequence ID" value="KPJ12971.1"/>
    <property type="molecule type" value="Genomic_DNA"/>
</dbReference>
<keyword evidence="3" id="KW-1185">Reference proteome</keyword>
<dbReference type="InParanoid" id="A0A0N1IDR7"/>
<protein>
    <submittedName>
        <fullName evidence="2">Uncharacterized protein</fullName>
    </submittedName>
</protein>
<proteinExistence type="predicted"/>
<evidence type="ECO:0000313" key="3">
    <source>
        <dbReference type="Proteomes" id="UP000053240"/>
    </source>
</evidence>
<feature type="region of interest" description="Disordered" evidence="1">
    <location>
        <begin position="1"/>
        <end position="31"/>
    </location>
</feature>
<name>A0A0N1IDR7_PAPMA</name>
<feature type="compositionally biased region" description="Polar residues" evidence="1">
    <location>
        <begin position="1"/>
        <end position="15"/>
    </location>
</feature>
<gene>
    <name evidence="2" type="ORF">RR48_01842</name>
</gene>
<evidence type="ECO:0000256" key="1">
    <source>
        <dbReference type="SAM" id="MobiDB-lite"/>
    </source>
</evidence>
<sequence>MSASEPEISESSNLESPSPHSDSPYSSPSQQVPQLANFLTVLSCGDNKFNYDTDVLPIFNRQEKERTEPLRLRVKKRANHHLKSRQRICDSSGIAKFHGHLGVPAASFRPLKKKQKRIFPSSASPPPPNLTSHTSLTKKVERGRGPKLVHWNTLIIV</sequence>
<dbReference type="Proteomes" id="UP000053240">
    <property type="component" value="Unassembled WGS sequence"/>
</dbReference>
<dbReference type="AlphaFoldDB" id="A0A0N1IDR7"/>